<dbReference type="Proteomes" id="UP000325273">
    <property type="component" value="Unassembled WGS sequence"/>
</dbReference>
<proteinExistence type="predicted"/>
<keyword evidence="2" id="KW-1185">Reference proteome</keyword>
<organism evidence="1 2">
    <name type="scientific">Paraburkholderia panacisoli</name>
    <dbReference type="NCBI Taxonomy" id="2603818"/>
    <lineage>
        <taxon>Bacteria</taxon>
        <taxon>Pseudomonadati</taxon>
        <taxon>Pseudomonadota</taxon>
        <taxon>Betaproteobacteria</taxon>
        <taxon>Burkholderiales</taxon>
        <taxon>Burkholderiaceae</taxon>
        <taxon>Paraburkholderia</taxon>
    </lineage>
</organism>
<dbReference type="RefSeq" id="WP_149668118.1">
    <property type="nucleotide sequence ID" value="NZ_VTUZ01000001.1"/>
</dbReference>
<dbReference type="EMBL" id="VTUZ01000001">
    <property type="protein sequence ID" value="KAA1015991.1"/>
    <property type="molecule type" value="Genomic_DNA"/>
</dbReference>
<accession>A0A5B0HL59</accession>
<gene>
    <name evidence="1" type="ORF">FVF58_01165</name>
</gene>
<name>A0A5B0HL59_9BURK</name>
<dbReference type="AlphaFoldDB" id="A0A5B0HL59"/>
<evidence type="ECO:0000313" key="1">
    <source>
        <dbReference type="EMBL" id="KAA1015991.1"/>
    </source>
</evidence>
<reference evidence="1 2" key="1">
    <citation type="submission" date="2019-08" db="EMBL/GenBank/DDBJ databases">
        <title>Paraburkholderia sp. DCY113.</title>
        <authorList>
            <person name="Kang J."/>
        </authorList>
    </citation>
    <scope>NUCLEOTIDE SEQUENCE [LARGE SCALE GENOMIC DNA]</scope>
    <source>
        <strain evidence="1 2">DCY113</strain>
    </source>
</reference>
<sequence>MDIIPNDETRVFWQRLDAAGELRDAWASRAREILTDADYELDAANVLLARELERTIEELTPKTLALPFAELLTHALGQVDWRAIAGAMLERVEVWSVGWFRDGTAPEAIPEAMEPEKFDTNADARAYLADVIETLDTDDEAQRATYADIAGELRMESGDYRETIDGFTYWINRE</sequence>
<evidence type="ECO:0000313" key="2">
    <source>
        <dbReference type="Proteomes" id="UP000325273"/>
    </source>
</evidence>
<protein>
    <submittedName>
        <fullName evidence="1">Uncharacterized protein</fullName>
    </submittedName>
</protein>
<comment type="caution">
    <text evidence="1">The sequence shown here is derived from an EMBL/GenBank/DDBJ whole genome shotgun (WGS) entry which is preliminary data.</text>
</comment>